<dbReference type="AlphaFoldDB" id="A0A0G2Z7A2"/>
<keyword evidence="1" id="KW-0645">Protease</keyword>
<dbReference type="KEGG" id="kpf:IX53_06120"/>
<dbReference type="Gene3D" id="3.60.60.10">
    <property type="entry name" value="Penicillin V Acylase, Chain A"/>
    <property type="match status" value="1"/>
</dbReference>
<dbReference type="STRING" id="1330330.IX53_06120"/>
<comment type="catalytic activity">
    <reaction evidence="1">
        <text>an L-aminoacyl-L-amino acid + H2O = 2 an L-alpha-amino acid</text>
        <dbReference type="Rhea" id="RHEA:48940"/>
        <dbReference type="ChEBI" id="CHEBI:15377"/>
        <dbReference type="ChEBI" id="CHEBI:59869"/>
        <dbReference type="ChEBI" id="CHEBI:77460"/>
    </reaction>
</comment>
<comment type="similarity">
    <text evidence="1">Belongs to the peptidase C69 family.</text>
</comment>
<dbReference type="GO" id="GO:0070004">
    <property type="term" value="F:cysteine-type exopeptidase activity"/>
    <property type="evidence" value="ECO:0007669"/>
    <property type="project" value="InterPro"/>
</dbReference>
<dbReference type="EMBL" id="CP011232">
    <property type="protein sequence ID" value="AKI97465.1"/>
    <property type="molecule type" value="Genomic_DNA"/>
</dbReference>
<dbReference type="Pfam" id="PF03577">
    <property type="entry name" value="Peptidase_C69"/>
    <property type="match status" value="1"/>
</dbReference>
<dbReference type="GO" id="GO:0016805">
    <property type="term" value="F:dipeptidase activity"/>
    <property type="evidence" value="ECO:0007669"/>
    <property type="project" value="UniProtKB-KW"/>
</dbReference>
<dbReference type="EC" id="3.4.-.-" evidence="1"/>
<dbReference type="OrthoDB" id="9764088at2"/>
<dbReference type="InterPro" id="IPR005322">
    <property type="entry name" value="Peptidase_C69"/>
</dbReference>
<proteinExistence type="inferred from homology"/>
<name>A0A0G2Z7A2_9BACT</name>
<dbReference type="PANTHER" id="PTHR12994:SF17">
    <property type="entry name" value="LD30995P"/>
    <property type="match status" value="1"/>
</dbReference>
<sequence>MCDTIVITPKITGDRMLFAKNSDREPNEPQVMVYFPSLYHEEKELSTTYIKIPQVKRTKAILLSKPSWMWGGEMGINEDNVVIGNEAVFTKEPVQEKGLLGMDILRIALERADSADSALEIITALLESHGQGGNGGFTKRLKYHNSFIIADKKEAWILETAGKYWAAKKVETIGTISNLLTISNDFDLIHPDTIQNAVRKGWCKSIDDFEFNKAYERRLYAVLSGGRDRKKRTEWLIREKLPELTAKEMMDIMRDHISGNTITKGSMKDICMHAGGIISSQTTASMICEIGDVTTVWVTNNSAPCLSIYKPVWFNSKESTLPYDSEEEALKHWYHWERFYRNSLRNYELAEMYFEEVVADYESELLKRTKELFKEGVPDFETLKAFSAEVFDKSWKIGDKLIEKTSKLKPGKRSLLFKIYWFNQKMKFLR</sequence>
<accession>A0A0G2Z7A2</accession>
<gene>
    <name evidence="2" type="ORF">IX53_06120</name>
</gene>
<keyword evidence="1" id="KW-0224">Dipeptidase</keyword>
<organism evidence="2 3">
    <name type="scientific">Kosmotoga pacifica</name>
    <dbReference type="NCBI Taxonomy" id="1330330"/>
    <lineage>
        <taxon>Bacteria</taxon>
        <taxon>Thermotogati</taxon>
        <taxon>Thermotogota</taxon>
        <taxon>Thermotogae</taxon>
        <taxon>Kosmotogales</taxon>
        <taxon>Kosmotogaceae</taxon>
        <taxon>Kosmotoga</taxon>
    </lineage>
</organism>
<dbReference type="RefSeq" id="WP_047754599.1">
    <property type="nucleotide sequence ID" value="NZ_CAJUHA010000011.1"/>
</dbReference>
<dbReference type="PANTHER" id="PTHR12994">
    <property type="entry name" value="SECERNIN"/>
    <property type="match status" value="1"/>
</dbReference>
<evidence type="ECO:0000256" key="1">
    <source>
        <dbReference type="RuleBase" id="RU364089"/>
    </source>
</evidence>
<dbReference type="PATRIC" id="fig|1330330.3.peg.1240"/>
<evidence type="ECO:0000313" key="2">
    <source>
        <dbReference type="EMBL" id="AKI97465.1"/>
    </source>
</evidence>
<reference evidence="2 3" key="1">
    <citation type="submission" date="2015-04" db="EMBL/GenBank/DDBJ databases">
        <title>Complete Genome Sequence of Kosmotoga pacifica SLHLJ1.</title>
        <authorList>
            <person name="Jiang L.J."/>
            <person name="Shao Z.Z."/>
            <person name="Jebbar M."/>
        </authorList>
    </citation>
    <scope>NUCLEOTIDE SEQUENCE [LARGE SCALE GENOMIC DNA]</scope>
    <source>
        <strain evidence="2 3">SLHLJ1</strain>
    </source>
</reference>
<dbReference type="Proteomes" id="UP000035159">
    <property type="component" value="Chromosome"/>
</dbReference>
<evidence type="ECO:0000313" key="3">
    <source>
        <dbReference type="Proteomes" id="UP000035159"/>
    </source>
</evidence>
<dbReference type="GO" id="GO:0006508">
    <property type="term" value="P:proteolysis"/>
    <property type="evidence" value="ECO:0007669"/>
    <property type="project" value="UniProtKB-KW"/>
</dbReference>
<keyword evidence="1" id="KW-0378">Hydrolase</keyword>
<protein>
    <recommendedName>
        <fullName evidence="1">Dipeptidase</fullName>
        <ecNumber evidence="1">3.4.-.-</ecNumber>
    </recommendedName>
</protein>
<keyword evidence="3" id="KW-1185">Reference proteome</keyword>